<gene>
    <name evidence="5 7" type="primary">rpmF</name>
    <name evidence="7" type="ORF">COU20_04130</name>
</gene>
<sequence length="92" mass="10335">MVVRMRANRSKTGKRRSHQGLVAARAARCSCGALRLPHRACAECGMYRGKVVIDVVARAKRQARRDKRREKDLRESGQASQAKQEDKMPTAT</sequence>
<dbReference type="AlphaFoldDB" id="A0A2H0U8X6"/>
<evidence type="ECO:0000313" key="7">
    <source>
        <dbReference type="EMBL" id="PIR82126.1"/>
    </source>
</evidence>
<proteinExistence type="inferred from homology"/>
<evidence type="ECO:0000256" key="3">
    <source>
        <dbReference type="ARBA" id="ARBA00023274"/>
    </source>
</evidence>
<dbReference type="GO" id="GO:0003735">
    <property type="term" value="F:structural constituent of ribosome"/>
    <property type="evidence" value="ECO:0007669"/>
    <property type="project" value="InterPro"/>
</dbReference>
<feature type="compositionally biased region" description="Basic residues" evidence="6">
    <location>
        <begin position="59"/>
        <end position="68"/>
    </location>
</feature>
<comment type="caution">
    <text evidence="7">The sequence shown here is derived from an EMBL/GenBank/DDBJ whole genome shotgun (WGS) entry which is preliminary data.</text>
</comment>
<feature type="region of interest" description="Disordered" evidence="6">
    <location>
        <begin position="1"/>
        <end position="21"/>
    </location>
</feature>
<dbReference type="PANTHER" id="PTHR35534:SF1">
    <property type="entry name" value="LARGE RIBOSOMAL SUBUNIT PROTEIN BL32"/>
    <property type="match status" value="1"/>
</dbReference>
<dbReference type="Pfam" id="PF01783">
    <property type="entry name" value="Ribosomal_L32p"/>
    <property type="match status" value="1"/>
</dbReference>
<accession>A0A2H0U8X6</accession>
<evidence type="ECO:0000256" key="4">
    <source>
        <dbReference type="ARBA" id="ARBA00035178"/>
    </source>
</evidence>
<evidence type="ECO:0000256" key="5">
    <source>
        <dbReference type="HAMAP-Rule" id="MF_00340"/>
    </source>
</evidence>
<feature type="compositionally biased region" description="Basic and acidic residues" evidence="6">
    <location>
        <begin position="83"/>
        <end position="92"/>
    </location>
</feature>
<keyword evidence="2 5" id="KW-0689">Ribosomal protein</keyword>
<dbReference type="PANTHER" id="PTHR35534">
    <property type="entry name" value="50S RIBOSOMAL PROTEIN L32"/>
    <property type="match status" value="1"/>
</dbReference>
<dbReference type="EMBL" id="PFBM01000024">
    <property type="protein sequence ID" value="PIR82126.1"/>
    <property type="molecule type" value="Genomic_DNA"/>
</dbReference>
<dbReference type="InterPro" id="IPR044957">
    <property type="entry name" value="Ribosomal_bL32_bact"/>
</dbReference>
<protein>
    <recommendedName>
        <fullName evidence="4 5">Large ribosomal subunit protein bL32</fullName>
    </recommendedName>
</protein>
<dbReference type="GO" id="GO:0006412">
    <property type="term" value="P:translation"/>
    <property type="evidence" value="ECO:0007669"/>
    <property type="project" value="UniProtKB-UniRule"/>
</dbReference>
<dbReference type="InterPro" id="IPR002677">
    <property type="entry name" value="Ribosomal_bL32"/>
</dbReference>
<evidence type="ECO:0000256" key="6">
    <source>
        <dbReference type="SAM" id="MobiDB-lite"/>
    </source>
</evidence>
<dbReference type="HAMAP" id="MF_00340">
    <property type="entry name" value="Ribosomal_bL32"/>
    <property type="match status" value="1"/>
</dbReference>
<dbReference type="Proteomes" id="UP000231379">
    <property type="component" value="Unassembled WGS sequence"/>
</dbReference>
<keyword evidence="3 5" id="KW-0687">Ribonucleoprotein</keyword>
<evidence type="ECO:0000256" key="2">
    <source>
        <dbReference type="ARBA" id="ARBA00022980"/>
    </source>
</evidence>
<comment type="similarity">
    <text evidence="1 5">Belongs to the bacterial ribosomal protein bL32 family.</text>
</comment>
<reference evidence="8" key="1">
    <citation type="submission" date="2017-09" db="EMBL/GenBank/DDBJ databases">
        <title>Depth-based differentiation of microbial function through sediment-hosted aquifers and enrichment of novel symbionts in the deep terrestrial subsurface.</title>
        <authorList>
            <person name="Probst A.J."/>
            <person name="Ladd B."/>
            <person name="Jarett J.K."/>
            <person name="Geller-Mcgrath D.E."/>
            <person name="Sieber C.M.K."/>
            <person name="Emerson J.B."/>
            <person name="Anantharaman K."/>
            <person name="Thomas B.C."/>
            <person name="Malmstrom R."/>
            <person name="Stieglmeier M."/>
            <person name="Klingl A."/>
            <person name="Woyke T."/>
            <person name="Ryan C.M."/>
            <person name="Banfield J.F."/>
        </authorList>
    </citation>
    <scope>NUCLEOTIDE SEQUENCE [LARGE SCALE GENOMIC DNA]</scope>
</reference>
<organism evidence="7 8">
    <name type="scientific">Candidatus Kaiserbacteria bacterium CG10_big_fil_rev_8_21_14_0_10_59_10</name>
    <dbReference type="NCBI Taxonomy" id="1974612"/>
    <lineage>
        <taxon>Bacteria</taxon>
        <taxon>Candidatus Kaiseribacteriota</taxon>
    </lineage>
</organism>
<name>A0A2H0U8X6_9BACT</name>
<dbReference type="GO" id="GO:0015934">
    <property type="term" value="C:large ribosomal subunit"/>
    <property type="evidence" value="ECO:0007669"/>
    <property type="project" value="InterPro"/>
</dbReference>
<feature type="region of interest" description="Disordered" evidence="6">
    <location>
        <begin position="59"/>
        <end position="92"/>
    </location>
</feature>
<feature type="compositionally biased region" description="Basic residues" evidence="6">
    <location>
        <begin position="1"/>
        <end position="18"/>
    </location>
</feature>
<dbReference type="InterPro" id="IPR011332">
    <property type="entry name" value="Ribosomal_zn-bd"/>
</dbReference>
<evidence type="ECO:0000313" key="8">
    <source>
        <dbReference type="Proteomes" id="UP000231379"/>
    </source>
</evidence>
<dbReference type="SUPFAM" id="SSF57829">
    <property type="entry name" value="Zn-binding ribosomal proteins"/>
    <property type="match status" value="1"/>
</dbReference>
<dbReference type="NCBIfam" id="TIGR01031">
    <property type="entry name" value="rpmF_bact"/>
    <property type="match status" value="1"/>
</dbReference>
<evidence type="ECO:0000256" key="1">
    <source>
        <dbReference type="ARBA" id="ARBA00008560"/>
    </source>
</evidence>